<dbReference type="Proteomes" id="UP000007383">
    <property type="component" value="Chromosome"/>
</dbReference>
<dbReference type="STRING" id="889378.Spiaf_1196"/>
<evidence type="ECO:0000256" key="7">
    <source>
        <dbReference type="ARBA" id="ARBA00044926"/>
    </source>
</evidence>
<dbReference type="EMBL" id="CP003282">
    <property type="protein sequence ID" value="AFG37275.1"/>
    <property type="molecule type" value="Genomic_DNA"/>
</dbReference>
<dbReference type="SFLD" id="SFLDG01135">
    <property type="entry name" value="C1.5.6:_HAD__Beta-PGM__Phospha"/>
    <property type="match status" value="1"/>
</dbReference>
<keyword evidence="4 12" id="KW-0460">Magnesium</keyword>
<evidence type="ECO:0000256" key="9">
    <source>
        <dbReference type="ARBA" id="ARBA00044991"/>
    </source>
</evidence>
<comment type="similarity">
    <text evidence="1">Belongs to the HAD-like hydrolase superfamily. CbbY/CbbZ/Gph/YieH family.</text>
</comment>
<feature type="binding site" evidence="11">
    <location>
        <position position="24"/>
    </location>
    <ligand>
        <name>substrate</name>
    </ligand>
</feature>
<feature type="binding site" evidence="11">
    <location>
        <begin position="43"/>
        <end position="48"/>
    </location>
    <ligand>
        <name>substrate</name>
    </ligand>
</feature>
<evidence type="ECO:0000256" key="13">
    <source>
        <dbReference type="PIRSR" id="PIRSR610972-4"/>
    </source>
</evidence>
<dbReference type="EC" id="5.4.2.6" evidence="8"/>
<evidence type="ECO:0000256" key="8">
    <source>
        <dbReference type="ARBA" id="ARBA00044968"/>
    </source>
</evidence>
<dbReference type="NCBIfam" id="TIGR01549">
    <property type="entry name" value="HAD-SF-IA-v1"/>
    <property type="match status" value="1"/>
</dbReference>
<protein>
    <recommendedName>
        <fullName evidence="9">Beta-phosphoglucomutase</fullName>
        <ecNumber evidence="8">5.4.2.6</ecNumber>
    </recommendedName>
</protein>
<organism evidence="14 15">
    <name type="scientific">Spirochaeta africana (strain ATCC 700263 / DSM 8902 / Z-7692)</name>
    <dbReference type="NCBI Taxonomy" id="889378"/>
    <lineage>
        <taxon>Bacteria</taxon>
        <taxon>Pseudomonadati</taxon>
        <taxon>Spirochaetota</taxon>
        <taxon>Spirochaetia</taxon>
        <taxon>Spirochaetales</taxon>
        <taxon>Spirochaetaceae</taxon>
        <taxon>Spirochaeta</taxon>
    </lineage>
</organism>
<name>H9UID2_SPIAZ</name>
<dbReference type="RefSeq" id="WP_014455264.1">
    <property type="nucleotide sequence ID" value="NC_017098.1"/>
</dbReference>
<dbReference type="PRINTS" id="PR00413">
    <property type="entry name" value="HADHALOGNASE"/>
</dbReference>
<evidence type="ECO:0000256" key="6">
    <source>
        <dbReference type="ARBA" id="ARBA00023277"/>
    </source>
</evidence>
<evidence type="ECO:0000256" key="10">
    <source>
        <dbReference type="PIRSR" id="PIRSR610972-1"/>
    </source>
</evidence>
<dbReference type="KEGG" id="sfc:Spiaf_1196"/>
<feature type="site" description="Important for catalytic activity and assists the phosphoryl transfer reaction to Asp8 by balancing charge and orienting the reacting groups" evidence="13">
    <location>
        <position position="111"/>
    </location>
</feature>
<feature type="binding site" evidence="12">
    <location>
        <position position="166"/>
    </location>
    <ligand>
        <name>Mg(2+)</name>
        <dbReference type="ChEBI" id="CHEBI:18420"/>
    </ligand>
</feature>
<dbReference type="GO" id="GO:0005975">
    <property type="term" value="P:carbohydrate metabolic process"/>
    <property type="evidence" value="ECO:0007669"/>
    <property type="project" value="InterPro"/>
</dbReference>
<feature type="binding site" evidence="12">
    <location>
        <position position="8"/>
    </location>
    <ligand>
        <name>Mg(2+)</name>
        <dbReference type="ChEBI" id="CHEBI:18420"/>
    </ligand>
</feature>
<dbReference type="InterPro" id="IPR010976">
    <property type="entry name" value="B-phosphoglucomutase_hydrolase"/>
</dbReference>
<dbReference type="CDD" id="cd02598">
    <property type="entry name" value="HAD_BPGM"/>
    <property type="match status" value="1"/>
</dbReference>
<dbReference type="InterPro" id="IPR023198">
    <property type="entry name" value="PGP-like_dom2"/>
</dbReference>
<comment type="catalytic activity">
    <reaction evidence="7">
        <text>beta-D-glucose 1-phosphate = beta-D-glucose 6-phosphate</text>
        <dbReference type="Rhea" id="RHEA:20113"/>
        <dbReference type="ChEBI" id="CHEBI:57684"/>
        <dbReference type="ChEBI" id="CHEBI:58247"/>
        <dbReference type="EC" id="5.4.2.6"/>
    </reaction>
</comment>
<dbReference type="HOGENOM" id="CLU_045011_13_3_12"/>
<dbReference type="PANTHER" id="PTHR46193:SF18">
    <property type="entry name" value="HEXITOL PHOSPHATASE B"/>
    <property type="match status" value="1"/>
</dbReference>
<dbReference type="SUPFAM" id="SSF56784">
    <property type="entry name" value="HAD-like"/>
    <property type="match status" value="1"/>
</dbReference>
<dbReference type="InterPro" id="IPR051600">
    <property type="entry name" value="Beta-PGM-like"/>
</dbReference>
<feature type="binding site" evidence="11">
    <location>
        <position position="142"/>
    </location>
    <ligand>
        <name>substrate</name>
    </ligand>
</feature>
<evidence type="ECO:0000256" key="1">
    <source>
        <dbReference type="ARBA" id="ARBA00006171"/>
    </source>
</evidence>
<proteinExistence type="inferred from homology"/>
<dbReference type="Gene3D" id="3.40.50.1000">
    <property type="entry name" value="HAD superfamily/HAD-like"/>
    <property type="match status" value="1"/>
</dbReference>
<keyword evidence="6" id="KW-0119">Carbohydrate metabolism</keyword>
<dbReference type="NCBIfam" id="TIGR01509">
    <property type="entry name" value="HAD-SF-IA-v3"/>
    <property type="match status" value="1"/>
</dbReference>
<dbReference type="SFLD" id="SFLDS00003">
    <property type="entry name" value="Haloacid_Dehalogenase"/>
    <property type="match status" value="1"/>
</dbReference>
<dbReference type="AlphaFoldDB" id="H9UID2"/>
<evidence type="ECO:0000256" key="2">
    <source>
        <dbReference type="ARBA" id="ARBA00022553"/>
    </source>
</evidence>
<dbReference type="PANTHER" id="PTHR46193">
    <property type="entry name" value="6-PHOSPHOGLUCONATE PHOSPHATASE"/>
    <property type="match status" value="1"/>
</dbReference>
<dbReference type="InterPro" id="IPR006439">
    <property type="entry name" value="HAD-SF_hydro_IA"/>
</dbReference>
<dbReference type="Gene3D" id="1.10.150.240">
    <property type="entry name" value="Putative phosphatase, domain 2"/>
    <property type="match status" value="1"/>
</dbReference>
<feature type="binding site" evidence="11">
    <location>
        <begin position="111"/>
        <end position="115"/>
    </location>
    <ligand>
        <name>substrate</name>
    </ligand>
</feature>
<feature type="active site" description="Nucleophile" evidence="10">
    <location>
        <position position="8"/>
    </location>
</feature>
<evidence type="ECO:0000256" key="3">
    <source>
        <dbReference type="ARBA" id="ARBA00022723"/>
    </source>
</evidence>
<feature type="binding site" evidence="12">
    <location>
        <position position="167"/>
    </location>
    <ligand>
        <name>Mg(2+)</name>
        <dbReference type="ChEBI" id="CHEBI:18420"/>
    </ligand>
</feature>
<dbReference type="NCBIfam" id="TIGR01990">
    <property type="entry name" value="bPGM"/>
    <property type="match status" value="1"/>
</dbReference>
<dbReference type="GO" id="GO:0008801">
    <property type="term" value="F:beta-phosphoglucomutase activity"/>
    <property type="evidence" value="ECO:0007669"/>
    <property type="project" value="UniProtKB-EC"/>
</dbReference>
<dbReference type="Pfam" id="PF00702">
    <property type="entry name" value="Hydrolase"/>
    <property type="match status" value="1"/>
</dbReference>
<keyword evidence="5" id="KW-0413">Isomerase</keyword>
<gene>
    <name evidence="14" type="ordered locus">Spiaf_1196</name>
</gene>
<dbReference type="InterPro" id="IPR036412">
    <property type="entry name" value="HAD-like_sf"/>
</dbReference>
<evidence type="ECO:0000256" key="4">
    <source>
        <dbReference type="ARBA" id="ARBA00022842"/>
    </source>
</evidence>
<keyword evidence="2" id="KW-0597">Phosphoprotein</keyword>
<feature type="binding site" evidence="11">
    <location>
        <position position="73"/>
    </location>
    <ligand>
        <name>substrate</name>
    </ligand>
</feature>
<dbReference type="OrthoDB" id="9797743at2"/>
<feature type="site" description="Important for catalytic activity and assists the phosphoryl transfer reaction to Asp8 by balancing charge and orienting the reacting groups" evidence="13">
    <location>
        <position position="142"/>
    </location>
</feature>
<reference evidence="15" key="1">
    <citation type="journal article" date="2013" name="Stand. Genomic Sci.">
        <title>Complete genome sequence of the halophilic bacterium Spirochaeta africana type strain (Z-7692(T)) from the alkaline Lake Magadi in the East African Rift.</title>
        <authorList>
            <person name="Liolos K."/>
            <person name="Abt B."/>
            <person name="Scheuner C."/>
            <person name="Teshima H."/>
            <person name="Held B."/>
            <person name="Lapidus A."/>
            <person name="Nolan M."/>
            <person name="Lucas S."/>
            <person name="Deshpande S."/>
            <person name="Cheng J.F."/>
            <person name="Tapia R."/>
            <person name="Goodwin L.A."/>
            <person name="Pitluck S."/>
            <person name="Pagani I."/>
            <person name="Ivanova N."/>
            <person name="Mavromatis K."/>
            <person name="Mikhailova N."/>
            <person name="Huntemann M."/>
            <person name="Pati A."/>
            <person name="Chen A."/>
            <person name="Palaniappan K."/>
            <person name="Land M."/>
            <person name="Rohde M."/>
            <person name="Tindall B.J."/>
            <person name="Detter J.C."/>
            <person name="Goker M."/>
            <person name="Bristow J."/>
            <person name="Eisen J.A."/>
            <person name="Markowitz V."/>
            <person name="Hugenholtz P."/>
            <person name="Woyke T."/>
            <person name="Klenk H.P."/>
            <person name="Kyrpides N.C."/>
        </authorList>
    </citation>
    <scope>NUCLEOTIDE SEQUENCE</scope>
    <source>
        <strain evidence="15">ATCC 700263 / DSM 8902 / Z-7692</strain>
    </source>
</reference>
<feature type="binding site" evidence="11">
    <location>
        <begin position="8"/>
        <end position="10"/>
    </location>
    <ligand>
        <name>substrate</name>
    </ligand>
</feature>
<dbReference type="InterPro" id="IPR010972">
    <property type="entry name" value="Beta-PGM"/>
</dbReference>
<keyword evidence="15" id="KW-1185">Reference proteome</keyword>
<evidence type="ECO:0000313" key="15">
    <source>
        <dbReference type="Proteomes" id="UP000007383"/>
    </source>
</evidence>
<dbReference type="SFLD" id="SFLDG01129">
    <property type="entry name" value="C1.5:_HAD__Beta-PGM__Phosphata"/>
    <property type="match status" value="1"/>
</dbReference>
<dbReference type="NCBIfam" id="TIGR02009">
    <property type="entry name" value="PGMB-YQAB-SF"/>
    <property type="match status" value="1"/>
</dbReference>
<feature type="binding site" evidence="12">
    <location>
        <position position="10"/>
    </location>
    <ligand>
        <name>Mg(2+)</name>
        <dbReference type="ChEBI" id="CHEBI:18420"/>
    </ligand>
</feature>
<dbReference type="InterPro" id="IPR023214">
    <property type="entry name" value="HAD_sf"/>
</dbReference>
<evidence type="ECO:0000256" key="5">
    <source>
        <dbReference type="ARBA" id="ARBA00023235"/>
    </source>
</evidence>
<sequence length="211" mass="23010">MIKGWIFDLDGVITDTAEFHFKAWKQLADEEGLSFTREDNEQLRGVSRADSLRLLLKGKTVTDQHFEEMMTRKNGYYQELVEKMGPEDALPGARELVKELRSRGIKTAIGSSSRNAGRVIELLQMEDIFDTIADGHSVANAKPAPDLFLHAASQLGLSPDECVVVEDAEAGVEAALAGGMCAVGIGPAERVGKAHYVYAETADIDLKEVMG</sequence>
<evidence type="ECO:0000256" key="11">
    <source>
        <dbReference type="PIRSR" id="PIRSR610972-2"/>
    </source>
</evidence>
<keyword evidence="3 12" id="KW-0479">Metal-binding</keyword>
<dbReference type="PATRIC" id="fig|889378.3.peg.1197"/>
<feature type="active site" description="Proton donor/acceptor" evidence="10">
    <location>
        <position position="10"/>
    </location>
</feature>
<evidence type="ECO:0000313" key="14">
    <source>
        <dbReference type="EMBL" id="AFG37275.1"/>
    </source>
</evidence>
<dbReference type="eggNOG" id="COG0637">
    <property type="taxonomic scope" value="Bacteria"/>
</dbReference>
<dbReference type="GO" id="GO:0000287">
    <property type="term" value="F:magnesium ion binding"/>
    <property type="evidence" value="ECO:0007669"/>
    <property type="project" value="InterPro"/>
</dbReference>
<accession>H9UID2</accession>
<feature type="binding site" evidence="11">
    <location>
        <position position="51"/>
    </location>
    <ligand>
        <name>substrate</name>
    </ligand>
</feature>
<evidence type="ECO:0000256" key="12">
    <source>
        <dbReference type="PIRSR" id="PIRSR610972-3"/>
    </source>
</evidence>
<comment type="cofactor">
    <cofactor evidence="12">
        <name>Mg(2+)</name>
        <dbReference type="ChEBI" id="CHEBI:18420"/>
    </cofactor>
    <text evidence="12">Binds 2 magnesium ions per subunit.</text>
</comment>